<proteinExistence type="predicted"/>
<protein>
    <submittedName>
        <fullName evidence="2">Uncharacterized protein</fullName>
    </submittedName>
</protein>
<sequence length="258" mass="29434">MDESKPDPSSDKEAKGLKVKTRRLRDDIDVNTPIGDIKGPNVLERAKEEFVAIVEAIQQRKEGGSPSSVRRDNCLFKGSKNEKPSSPAGTPRNKETHGLRDDIDVNTPLSDIKGPNVFERVKEEFEAIVEIINQRREEKNQDSPSSVERDDAFTGSKYEKQSSPEEDNKSGSSKLKQVNVKVKPESPKRKPSFIHHKETHGKGEDIDVNTPISEFRGLASFIVLKKRSRPLLTQFSRRKNLNRIPRHQRKRRFPSFLW</sequence>
<keyword evidence="3" id="KW-1185">Reference proteome</keyword>
<reference evidence="2" key="1">
    <citation type="submission" date="2023-03" db="EMBL/GenBank/DDBJ databases">
        <title>Chromosome-scale reference genome and RAD-based genetic map of yellow starthistle (Centaurea solstitialis) reveal putative structural variation and QTLs associated with invader traits.</title>
        <authorList>
            <person name="Reatini B."/>
            <person name="Cang F.A."/>
            <person name="Jiang Q."/>
            <person name="Mckibben M.T.W."/>
            <person name="Barker M.S."/>
            <person name="Rieseberg L.H."/>
            <person name="Dlugosch K.M."/>
        </authorList>
    </citation>
    <scope>NUCLEOTIDE SEQUENCE</scope>
    <source>
        <strain evidence="2">CAN-66</strain>
        <tissue evidence="2">Leaf</tissue>
    </source>
</reference>
<feature type="compositionally biased region" description="Basic and acidic residues" evidence="1">
    <location>
        <begin position="58"/>
        <end position="83"/>
    </location>
</feature>
<accession>A0AA38WF85</accession>
<feature type="region of interest" description="Disordered" evidence="1">
    <location>
        <begin position="58"/>
        <end position="117"/>
    </location>
</feature>
<dbReference type="PANTHER" id="PTHR35277">
    <property type="entry name" value="OS09G0363700 PROTEIN"/>
    <property type="match status" value="1"/>
</dbReference>
<feature type="region of interest" description="Disordered" evidence="1">
    <location>
        <begin position="134"/>
        <end position="208"/>
    </location>
</feature>
<evidence type="ECO:0000256" key="1">
    <source>
        <dbReference type="SAM" id="MobiDB-lite"/>
    </source>
</evidence>
<gene>
    <name evidence="2" type="ORF">OSB04_020437</name>
</gene>
<dbReference type="Proteomes" id="UP001172457">
    <property type="component" value="Chromosome 5"/>
</dbReference>
<feature type="compositionally biased region" description="Basic and acidic residues" evidence="1">
    <location>
        <begin position="1"/>
        <end position="16"/>
    </location>
</feature>
<evidence type="ECO:0000313" key="3">
    <source>
        <dbReference type="Proteomes" id="UP001172457"/>
    </source>
</evidence>
<evidence type="ECO:0000313" key="2">
    <source>
        <dbReference type="EMBL" id="KAJ9547894.1"/>
    </source>
</evidence>
<dbReference type="AlphaFoldDB" id="A0AA38WF85"/>
<feature type="compositionally biased region" description="Basic residues" evidence="1">
    <location>
        <begin position="189"/>
        <end position="199"/>
    </location>
</feature>
<comment type="caution">
    <text evidence="2">The sequence shown here is derived from an EMBL/GenBank/DDBJ whole genome shotgun (WGS) entry which is preliminary data.</text>
</comment>
<dbReference type="EMBL" id="JARYMX010000005">
    <property type="protein sequence ID" value="KAJ9547894.1"/>
    <property type="molecule type" value="Genomic_DNA"/>
</dbReference>
<dbReference type="PANTHER" id="PTHR35277:SF10">
    <property type="entry name" value="OS09G0363700 PROTEIN"/>
    <property type="match status" value="1"/>
</dbReference>
<organism evidence="2 3">
    <name type="scientific">Centaurea solstitialis</name>
    <name type="common">yellow star-thistle</name>
    <dbReference type="NCBI Taxonomy" id="347529"/>
    <lineage>
        <taxon>Eukaryota</taxon>
        <taxon>Viridiplantae</taxon>
        <taxon>Streptophyta</taxon>
        <taxon>Embryophyta</taxon>
        <taxon>Tracheophyta</taxon>
        <taxon>Spermatophyta</taxon>
        <taxon>Magnoliopsida</taxon>
        <taxon>eudicotyledons</taxon>
        <taxon>Gunneridae</taxon>
        <taxon>Pentapetalae</taxon>
        <taxon>asterids</taxon>
        <taxon>campanulids</taxon>
        <taxon>Asterales</taxon>
        <taxon>Asteraceae</taxon>
        <taxon>Carduoideae</taxon>
        <taxon>Cardueae</taxon>
        <taxon>Centaureinae</taxon>
        <taxon>Centaurea</taxon>
    </lineage>
</organism>
<feature type="compositionally biased region" description="Basic and acidic residues" evidence="1">
    <location>
        <begin position="92"/>
        <end position="103"/>
    </location>
</feature>
<feature type="compositionally biased region" description="Basic and acidic residues" evidence="1">
    <location>
        <begin position="134"/>
        <end position="169"/>
    </location>
</feature>
<name>A0AA38WF85_9ASTR</name>
<feature type="region of interest" description="Disordered" evidence="1">
    <location>
        <begin position="1"/>
        <end position="39"/>
    </location>
</feature>